<evidence type="ECO:0000256" key="12">
    <source>
        <dbReference type="SAM" id="MobiDB-lite"/>
    </source>
</evidence>
<dbReference type="EMBL" id="CDMZ01000596">
    <property type="protein sequence ID" value="CEM17597.1"/>
    <property type="molecule type" value="Genomic_DNA"/>
</dbReference>
<evidence type="ECO:0000313" key="13">
    <source>
        <dbReference type="EMBL" id="CEM17597.1"/>
    </source>
</evidence>
<comment type="subcellular location">
    <subcellularLocation>
        <location evidence="1">Cytoplasm</location>
        <location evidence="1">Cytoskeleton</location>
        <location evidence="1">Microtubule organizing center</location>
        <location evidence="1">Centrosome</location>
        <location evidence="1">Centriole</location>
    </subcellularLocation>
</comment>
<evidence type="ECO:0000256" key="4">
    <source>
        <dbReference type="ARBA" id="ARBA00022490"/>
    </source>
</evidence>
<keyword evidence="8" id="KW-0131">Cell cycle</keyword>
<feature type="region of interest" description="Disordered" evidence="12">
    <location>
        <begin position="649"/>
        <end position="713"/>
    </location>
</feature>
<sequence>MFLRNSALQNEAGGEEVAAGSAQAVASSSSSPLQMKTSPGSIERRLQALQAAQAQQTQGQTRAGFLSMSIEDLGFSPDPPSAPQPVQQQGQHEFVRNSVRDAVDDTEALSANSENLQAMLENSPPPPADPTKGLSLAGGLLRDETAKTAPKDPKSSPGPSRARHSPAFRGGGRERESGGNAFCQSFPPSSPLGTGVRLSSERDRDVTAQPPHSLPRVRVIRESAGAGGVLDGPRPPLAEVSGAPLPSALHSSPTPPAVSGGGGRTVELSLDSLHIPSTLTGPPAGGTAAGLMAGESGYHQGVGEGGDMQGLPTFRGQGEIALPGQDEGAFRGSPHPPSRSSLAQVTSVPVLVKGRLDPETDTVGEEEARRYALSLDALFAELRGRAVDHFSSSRVRLMEKYEGIREAEEEYWKGIVREREAETTAAKSVQQRLFDSNQLLLKQLRGALNLCWRVREEERGRQLRLRVFSGWQRWTLEMREKKKKTKMCTKISNLRKQSEVFSAWMRTVKTDVWDRTFISSKAESQSILETSIAAATAEKDRLERQLAEAREQIRREVAARAELQESLKRVFMRGVCALNFEAMSLLSDPQALSLSVSADPPLTQQPPRPPSTVHPLQPGETETMQGELPLENALHNPYQQHQALYREEATSSNAAAAAHLPSPPAPSLPAQSGNVSPCPPPAGTVPPLGPETGDGGEEGGADETGGGRISVPLPSLSVFSPLSGPLRGPQQPLAHGLLAAGVEADRGRDAQTQPVPWARTLPVVVYTGEEEEQGVEAGGGRKRPKESAHTAKRLGVPAVSGVSSSGTQRKEERESQQAHGRERERDQAGGGKRTGASKWDSGGQQQVVRHSGAGSRSVSVRATPLSSPAVGGSLRPPAEAQAPASLSGSSSQKLRSGGGRGGGARGAVGK</sequence>
<evidence type="ECO:0000256" key="8">
    <source>
        <dbReference type="ARBA" id="ARBA00023306"/>
    </source>
</evidence>
<feature type="coiled-coil region" evidence="11">
    <location>
        <begin position="525"/>
        <end position="566"/>
    </location>
</feature>
<evidence type="ECO:0000256" key="11">
    <source>
        <dbReference type="SAM" id="Coils"/>
    </source>
</evidence>
<feature type="compositionally biased region" description="Low complexity" evidence="12">
    <location>
        <begin position="47"/>
        <end position="64"/>
    </location>
</feature>
<proteinExistence type="inferred from homology"/>
<comment type="similarity">
    <text evidence="2">Belongs to the POC5 family.</text>
</comment>
<feature type="region of interest" description="Disordered" evidence="12">
    <location>
        <begin position="596"/>
        <end position="622"/>
    </location>
</feature>
<evidence type="ECO:0000256" key="1">
    <source>
        <dbReference type="ARBA" id="ARBA00004114"/>
    </source>
</evidence>
<feature type="compositionally biased region" description="Pro residues" evidence="12">
    <location>
        <begin position="677"/>
        <end position="689"/>
    </location>
</feature>
<keyword evidence="6 11" id="KW-0175">Coiled coil</keyword>
<evidence type="ECO:0000256" key="7">
    <source>
        <dbReference type="ARBA" id="ARBA00023212"/>
    </source>
</evidence>
<dbReference type="GO" id="GO:0005814">
    <property type="term" value="C:centriole"/>
    <property type="evidence" value="ECO:0007669"/>
    <property type="project" value="UniProtKB-SubCell"/>
</dbReference>
<comment type="function">
    <text evidence="10">Essential for the assembly of the distal half of centrioles, required for centriole elongation. Acts as a negative regulator of centriole elongation.</text>
</comment>
<feature type="compositionally biased region" description="Low complexity" evidence="12">
    <location>
        <begin position="880"/>
        <end position="895"/>
    </location>
</feature>
<feature type="compositionally biased region" description="Pro residues" evidence="12">
    <location>
        <begin position="603"/>
        <end position="612"/>
    </location>
</feature>
<name>A0A0G4FSY5_9ALVE</name>
<feature type="region of interest" description="Disordered" evidence="12">
    <location>
        <begin position="146"/>
        <end position="263"/>
    </location>
</feature>
<reference evidence="13" key="1">
    <citation type="submission" date="2014-11" db="EMBL/GenBank/DDBJ databases">
        <authorList>
            <person name="Otto D Thomas"/>
            <person name="Naeem Raeece"/>
        </authorList>
    </citation>
    <scope>NUCLEOTIDE SEQUENCE</scope>
</reference>
<keyword evidence="7" id="KW-0206">Cytoskeleton</keyword>
<evidence type="ECO:0000256" key="6">
    <source>
        <dbReference type="ARBA" id="ARBA00023054"/>
    </source>
</evidence>
<dbReference type="AlphaFoldDB" id="A0A0G4FSY5"/>
<protein>
    <recommendedName>
        <fullName evidence="3">Centrosomal protein POC5</fullName>
    </recommendedName>
    <alternativeName>
        <fullName evidence="9">Protein of centriole 5</fullName>
    </alternativeName>
</protein>
<organism evidence="13">
    <name type="scientific">Chromera velia CCMP2878</name>
    <dbReference type="NCBI Taxonomy" id="1169474"/>
    <lineage>
        <taxon>Eukaryota</taxon>
        <taxon>Sar</taxon>
        <taxon>Alveolata</taxon>
        <taxon>Colpodellida</taxon>
        <taxon>Chromeraceae</taxon>
        <taxon>Chromera</taxon>
    </lineage>
</organism>
<evidence type="ECO:0000256" key="2">
    <source>
        <dbReference type="ARBA" id="ARBA00010411"/>
    </source>
</evidence>
<dbReference type="VEuPathDB" id="CryptoDB:Cvel_18527"/>
<gene>
    <name evidence="13" type="ORF">Cvel_18527</name>
</gene>
<dbReference type="PANTHER" id="PTHR28618:SF1">
    <property type="entry name" value="CENTROSOMAL PROTEIN POC5"/>
    <property type="match status" value="1"/>
</dbReference>
<keyword evidence="5" id="KW-0677">Repeat</keyword>
<evidence type="ECO:0000256" key="3">
    <source>
        <dbReference type="ARBA" id="ARBA00014910"/>
    </source>
</evidence>
<evidence type="ECO:0000256" key="5">
    <source>
        <dbReference type="ARBA" id="ARBA00022737"/>
    </source>
</evidence>
<dbReference type="PANTHER" id="PTHR28618">
    <property type="entry name" value="CENTROSOMAL PROTEIN POC5"/>
    <property type="match status" value="1"/>
</dbReference>
<evidence type="ECO:0000256" key="9">
    <source>
        <dbReference type="ARBA" id="ARBA00031694"/>
    </source>
</evidence>
<dbReference type="InterPro" id="IPR033351">
    <property type="entry name" value="POC5"/>
</dbReference>
<feature type="compositionally biased region" description="Gly residues" evidence="12">
    <location>
        <begin position="896"/>
        <end position="910"/>
    </location>
</feature>
<feature type="compositionally biased region" description="Low complexity" evidence="12">
    <location>
        <begin position="650"/>
        <end position="660"/>
    </location>
</feature>
<feature type="region of interest" description="Disordered" evidence="12">
    <location>
        <begin position="770"/>
        <end position="910"/>
    </location>
</feature>
<feature type="compositionally biased region" description="Low complexity" evidence="12">
    <location>
        <begin position="11"/>
        <end position="31"/>
    </location>
</feature>
<evidence type="ECO:0000256" key="10">
    <source>
        <dbReference type="ARBA" id="ARBA00049959"/>
    </source>
</evidence>
<feature type="compositionally biased region" description="Polar residues" evidence="12">
    <location>
        <begin position="842"/>
        <end position="866"/>
    </location>
</feature>
<accession>A0A0G4FSY5</accession>
<keyword evidence="4" id="KW-0963">Cytoplasm</keyword>
<feature type="compositionally biased region" description="Basic and acidic residues" evidence="12">
    <location>
        <begin position="808"/>
        <end position="827"/>
    </location>
</feature>
<feature type="region of interest" description="Disordered" evidence="12">
    <location>
        <begin position="1"/>
        <end position="97"/>
    </location>
</feature>